<dbReference type="Proteomes" id="UP001209540">
    <property type="component" value="Unassembled WGS sequence"/>
</dbReference>
<accession>A0AAD5PHK0</accession>
<dbReference type="PANTHER" id="PTHR14187:SF5">
    <property type="entry name" value="HEAT SHOCK 70 KDA PROTEIN 12A"/>
    <property type="match status" value="1"/>
</dbReference>
<dbReference type="EMBL" id="JAIXMP010000006">
    <property type="protein sequence ID" value="KAI9271913.1"/>
    <property type="molecule type" value="Genomic_DNA"/>
</dbReference>
<organism evidence="1 2">
    <name type="scientific">Phascolomyces articulosus</name>
    <dbReference type="NCBI Taxonomy" id="60185"/>
    <lineage>
        <taxon>Eukaryota</taxon>
        <taxon>Fungi</taxon>
        <taxon>Fungi incertae sedis</taxon>
        <taxon>Mucoromycota</taxon>
        <taxon>Mucoromycotina</taxon>
        <taxon>Mucoromycetes</taxon>
        <taxon>Mucorales</taxon>
        <taxon>Lichtheimiaceae</taxon>
        <taxon>Phascolomyces</taxon>
    </lineage>
</organism>
<dbReference type="AlphaFoldDB" id="A0AAD5PHK0"/>
<evidence type="ECO:0000313" key="2">
    <source>
        <dbReference type="Proteomes" id="UP001209540"/>
    </source>
</evidence>
<comment type="caution">
    <text evidence="1">The sequence shown here is derived from an EMBL/GenBank/DDBJ whole genome shotgun (WGS) entry which is preliminary data.</text>
</comment>
<dbReference type="PANTHER" id="PTHR14187">
    <property type="entry name" value="ALPHA KINASE/ELONGATION FACTOR 2 KINASE"/>
    <property type="match status" value="1"/>
</dbReference>
<gene>
    <name evidence="1" type="ORF">BDA99DRAFT_433215</name>
</gene>
<protein>
    <submittedName>
        <fullName evidence="1">Uncharacterized protein</fullName>
    </submittedName>
</protein>
<reference evidence="1" key="1">
    <citation type="journal article" date="2022" name="IScience">
        <title>Evolution of zygomycete secretomes and the origins of terrestrial fungal ecologies.</title>
        <authorList>
            <person name="Chang Y."/>
            <person name="Wang Y."/>
            <person name="Mondo S."/>
            <person name="Ahrendt S."/>
            <person name="Andreopoulos W."/>
            <person name="Barry K."/>
            <person name="Beard J."/>
            <person name="Benny G.L."/>
            <person name="Blankenship S."/>
            <person name="Bonito G."/>
            <person name="Cuomo C."/>
            <person name="Desiro A."/>
            <person name="Gervers K.A."/>
            <person name="Hundley H."/>
            <person name="Kuo A."/>
            <person name="LaButti K."/>
            <person name="Lang B.F."/>
            <person name="Lipzen A."/>
            <person name="O'Donnell K."/>
            <person name="Pangilinan J."/>
            <person name="Reynolds N."/>
            <person name="Sandor L."/>
            <person name="Smith M.E."/>
            <person name="Tsang A."/>
            <person name="Grigoriev I.V."/>
            <person name="Stajich J.E."/>
            <person name="Spatafora J.W."/>
        </authorList>
    </citation>
    <scope>NUCLEOTIDE SEQUENCE</scope>
    <source>
        <strain evidence="1">RSA 2281</strain>
    </source>
</reference>
<dbReference type="Gene3D" id="3.30.420.40">
    <property type="match status" value="1"/>
</dbReference>
<dbReference type="CDD" id="cd10229">
    <property type="entry name" value="ASKHA_NBD_HSP70_HSPA12"/>
    <property type="match status" value="1"/>
</dbReference>
<dbReference type="InterPro" id="IPR043129">
    <property type="entry name" value="ATPase_NBD"/>
</dbReference>
<reference evidence="1" key="2">
    <citation type="submission" date="2023-02" db="EMBL/GenBank/DDBJ databases">
        <authorList>
            <consortium name="DOE Joint Genome Institute"/>
            <person name="Mondo S.J."/>
            <person name="Chang Y."/>
            <person name="Wang Y."/>
            <person name="Ahrendt S."/>
            <person name="Andreopoulos W."/>
            <person name="Barry K."/>
            <person name="Beard J."/>
            <person name="Benny G.L."/>
            <person name="Blankenship S."/>
            <person name="Bonito G."/>
            <person name="Cuomo C."/>
            <person name="Desiro A."/>
            <person name="Gervers K.A."/>
            <person name="Hundley H."/>
            <person name="Kuo A."/>
            <person name="LaButti K."/>
            <person name="Lang B.F."/>
            <person name="Lipzen A."/>
            <person name="O'Donnell K."/>
            <person name="Pangilinan J."/>
            <person name="Reynolds N."/>
            <person name="Sandor L."/>
            <person name="Smith M.W."/>
            <person name="Tsang A."/>
            <person name="Grigoriev I.V."/>
            <person name="Stajich J.E."/>
            <person name="Spatafora J.W."/>
        </authorList>
    </citation>
    <scope>NUCLEOTIDE SEQUENCE</scope>
    <source>
        <strain evidence="1">RSA 2281</strain>
    </source>
</reference>
<name>A0AAD5PHK0_9FUNG</name>
<sequence>MVGSNPQQKQQSSSDYKVIIAYDFGTTYSGAAYAFNHSKKPVEVFDIQNWCVCGNFYPKVPTLSVYPHYNQEQESKLSQRPTLSEWGHGAKKAMLNPRVAKQNILLSQFKLHLDESLKCPPLGNGLTPLQIVADYLTAIHKHTLQELSHGFANNYHPDTFRYCLTVPAVWSDKAKNLMRQAAIQAGLITPSDPPDRLELISEPEAAALYCEETMTDQVKLKDKDRMMICDAGGGTVDLIIFQVNSTKESKNSSLSRRKIRELKEVTKGMGESCGSVFLDDRYRDLLKTKLGENVMNKITPREMSSMMEYFIDGVKPEFNGVDDFFLELPRSVRMEDLPTRLREDDKEDGFLEEGILKLSGAELKERVFDPVIDKVLALIERQYQQIPNGRLDYLFLVGGFGSSKYLFQRVQQEFHGRKIKQIACPAERAALAVVRGAAYFGVNPRAVVSRIAKRFYGINVDAVFDDKIDPTSKRFTKPDGSIRCSGRFHTFVKKNDELPIDHCVQEKISLFYYGTEESFAINLYATENDSIPRYCDEIGVYRIAKMAITVPKLKNIKKNKRIALNISMYFGKTEIRMQLEIPATGQKYDVNCDYGL</sequence>
<keyword evidence="2" id="KW-1185">Reference proteome</keyword>
<evidence type="ECO:0000313" key="1">
    <source>
        <dbReference type="EMBL" id="KAI9271913.1"/>
    </source>
</evidence>
<proteinExistence type="predicted"/>
<dbReference type="SUPFAM" id="SSF53067">
    <property type="entry name" value="Actin-like ATPase domain"/>
    <property type="match status" value="2"/>
</dbReference>